<reference evidence="2" key="1">
    <citation type="submission" date="2017-02" db="UniProtKB">
        <authorList>
            <consortium name="WormBaseParasite"/>
        </authorList>
    </citation>
    <scope>IDENTIFICATION</scope>
</reference>
<evidence type="ECO:0000313" key="2">
    <source>
        <dbReference type="WBParaSite" id="HDID_0001114901-mRNA-1"/>
    </source>
</evidence>
<organism evidence="2">
    <name type="scientific">Hymenolepis diminuta</name>
    <name type="common">Rat tapeworm</name>
    <dbReference type="NCBI Taxonomy" id="6216"/>
    <lineage>
        <taxon>Eukaryota</taxon>
        <taxon>Metazoa</taxon>
        <taxon>Spiralia</taxon>
        <taxon>Lophotrochozoa</taxon>
        <taxon>Platyhelminthes</taxon>
        <taxon>Cestoda</taxon>
        <taxon>Eucestoda</taxon>
        <taxon>Cyclophyllidea</taxon>
        <taxon>Hymenolepididae</taxon>
        <taxon>Hymenolepis</taxon>
    </lineage>
</organism>
<name>A0A0R3SZF3_HYMDI</name>
<proteinExistence type="predicted"/>
<dbReference type="WBParaSite" id="HDID_0001114901-mRNA-1">
    <property type="protein sequence ID" value="HDID_0001114901-mRNA-1"/>
    <property type="gene ID" value="HDID_0001114901"/>
</dbReference>
<accession>A0A0R3SZF3</accession>
<keyword evidence="1" id="KW-1133">Transmembrane helix</keyword>
<evidence type="ECO:0000256" key="1">
    <source>
        <dbReference type="SAM" id="Phobius"/>
    </source>
</evidence>
<dbReference type="AlphaFoldDB" id="A0A0R3SZF3"/>
<keyword evidence="1" id="KW-0472">Membrane</keyword>
<feature type="transmembrane region" description="Helical" evidence="1">
    <location>
        <begin position="65"/>
        <end position="91"/>
    </location>
</feature>
<sequence length="139" mass="16074">LVYQTYYSPDGSMKGYTDFTLSYMDVGSFKVSEEDKKLLKGGQYCRYFGYREPPNSTKPYALTSVFWYIVAAKVIFISVFIVAVFSVIWIISCVVPEVPRKIATAKERDRETINRRNLHNELERNVPLNLGQQNNPIYP</sequence>
<keyword evidence="1" id="KW-0812">Transmembrane</keyword>
<protein>
    <submittedName>
        <fullName evidence="2">CX domain-containing protein</fullName>
    </submittedName>
</protein>